<dbReference type="GO" id="GO:0046872">
    <property type="term" value="F:metal ion binding"/>
    <property type="evidence" value="ECO:0007669"/>
    <property type="project" value="UniProtKB-KW"/>
</dbReference>
<keyword evidence="7" id="KW-1185">Reference proteome</keyword>
<evidence type="ECO:0000256" key="5">
    <source>
        <dbReference type="SAM" id="Coils"/>
    </source>
</evidence>
<dbReference type="OrthoDB" id="2369992at2759"/>
<evidence type="ECO:0000256" key="1">
    <source>
        <dbReference type="ARBA" id="ARBA00004123"/>
    </source>
</evidence>
<feature type="coiled-coil region" evidence="5">
    <location>
        <begin position="22"/>
        <end position="49"/>
    </location>
</feature>
<dbReference type="CDD" id="cd12148">
    <property type="entry name" value="fungal_TF_MHR"/>
    <property type="match status" value="1"/>
</dbReference>
<evidence type="ECO:0000313" key="7">
    <source>
        <dbReference type="Proteomes" id="UP000605846"/>
    </source>
</evidence>
<dbReference type="GO" id="GO:0003700">
    <property type="term" value="F:DNA-binding transcription factor activity"/>
    <property type="evidence" value="ECO:0007669"/>
    <property type="project" value="InterPro"/>
</dbReference>
<dbReference type="GO" id="GO:0005634">
    <property type="term" value="C:nucleus"/>
    <property type="evidence" value="ECO:0007669"/>
    <property type="project" value="UniProtKB-SubCell"/>
</dbReference>
<dbReference type="InterPro" id="IPR050987">
    <property type="entry name" value="AtrR-like"/>
</dbReference>
<keyword evidence="3" id="KW-0238">DNA-binding</keyword>
<reference evidence="6" key="1">
    <citation type="submission" date="2020-01" db="EMBL/GenBank/DDBJ databases">
        <title>Genome Sequencing of Three Apophysomyces-Like Fungal Strains Confirms a Novel Fungal Genus in the Mucoromycota with divergent Burkholderia-like Endosymbiotic Bacteria.</title>
        <authorList>
            <person name="Stajich J.E."/>
            <person name="Macias A.M."/>
            <person name="Carter-House D."/>
            <person name="Lovett B."/>
            <person name="Kasson L.R."/>
            <person name="Berry K."/>
            <person name="Grigoriev I."/>
            <person name="Chang Y."/>
            <person name="Spatafora J."/>
            <person name="Kasson M.T."/>
        </authorList>
    </citation>
    <scope>NUCLEOTIDE SEQUENCE</scope>
    <source>
        <strain evidence="6">NRRL A-21654</strain>
    </source>
</reference>
<organism evidence="6 7">
    <name type="scientific">Apophysomyces ossiformis</name>
    <dbReference type="NCBI Taxonomy" id="679940"/>
    <lineage>
        <taxon>Eukaryota</taxon>
        <taxon>Fungi</taxon>
        <taxon>Fungi incertae sedis</taxon>
        <taxon>Mucoromycota</taxon>
        <taxon>Mucoromycotina</taxon>
        <taxon>Mucoromycetes</taxon>
        <taxon>Mucorales</taxon>
        <taxon>Mucorineae</taxon>
        <taxon>Mucoraceae</taxon>
        <taxon>Apophysomyces</taxon>
    </lineage>
</organism>
<sequence>MPKSDSTEDDDDEICIDGTKELEYLSDQMEQLQQSMKDMEVAMKQRNNDVSHLAPLTPVSFCCDMEDETDNSDDGKRSIESMALTSTTAASLAAVIPQLPGDWKFTIIDGHIRIETGIQSISELLKYSQASLRSLSPFPGLTGSTPLVFRNTQPAGMTPLAVKVFSKSITRKSSVTPLIPASLLFEPHAVIDQLLQAYFVCFNTYLPLIHQPTFFARYSQLDDPFLCPITMAICANVCMSSCRHLQFSLQERRHMAEYFYQLCRDLLYDMFDDPDRGLETLITANMITKFLVNTLRISEARKMTSMALLLCAELRHTYKKNSLEDILCIRHHVIADCTQKAFDVFIERKVEDSHFLRNVFLGYLPDEPEVTKKYMSIGTRLLEFCTHPQIMELMRQIRRIELHDVAEIELEIVIRFEEVTTQWWNSVPEEFKLCPNPFSKESKASIESCDDVIKLSLFVYVQMIQIGIHSYLIQPNLPNMSEHPEAILDMLAIIQDRALNLTLLNGDLLLAAAKKMERMEMFCHLSNEYLFKVIDSLCSIVSSDNPRIATQAKQRLHECSIELNNFFFLEGHRIPPSSSPIASTDDVENSSHILDMYDSYPLPRLALMYDLVQTSVHQSGLGAILS</sequence>
<keyword evidence="4" id="KW-0539">Nucleus</keyword>
<dbReference type="PANTHER" id="PTHR46910">
    <property type="entry name" value="TRANSCRIPTION FACTOR PDR1"/>
    <property type="match status" value="1"/>
</dbReference>
<comment type="subcellular location">
    <subcellularLocation>
        <location evidence="1">Nucleus</location>
    </subcellularLocation>
</comment>
<comment type="caution">
    <text evidence="6">The sequence shown here is derived from an EMBL/GenBank/DDBJ whole genome shotgun (WGS) entry which is preliminary data.</text>
</comment>
<gene>
    <name evidence="6" type="ORF">EC973_005933</name>
</gene>
<dbReference type="AlphaFoldDB" id="A0A8H7BWG0"/>
<protein>
    <submittedName>
        <fullName evidence="6">Uncharacterized protein</fullName>
    </submittedName>
</protein>
<evidence type="ECO:0000313" key="6">
    <source>
        <dbReference type="EMBL" id="KAF7728529.1"/>
    </source>
</evidence>
<dbReference type="GO" id="GO:0003677">
    <property type="term" value="F:DNA binding"/>
    <property type="evidence" value="ECO:0007669"/>
    <property type="project" value="UniProtKB-KW"/>
</dbReference>
<dbReference type="EMBL" id="JABAYA010000035">
    <property type="protein sequence ID" value="KAF7728529.1"/>
    <property type="molecule type" value="Genomic_DNA"/>
</dbReference>
<dbReference type="Proteomes" id="UP000605846">
    <property type="component" value="Unassembled WGS sequence"/>
</dbReference>
<proteinExistence type="predicted"/>
<evidence type="ECO:0000256" key="4">
    <source>
        <dbReference type="ARBA" id="ARBA00023242"/>
    </source>
</evidence>
<evidence type="ECO:0000256" key="3">
    <source>
        <dbReference type="ARBA" id="ARBA00023125"/>
    </source>
</evidence>
<name>A0A8H7BWG0_9FUNG</name>
<evidence type="ECO:0000256" key="2">
    <source>
        <dbReference type="ARBA" id="ARBA00022723"/>
    </source>
</evidence>
<dbReference type="PANTHER" id="PTHR46910:SF3">
    <property type="entry name" value="HALOTOLERANCE PROTEIN 9-RELATED"/>
    <property type="match status" value="1"/>
</dbReference>
<accession>A0A8H7BWG0</accession>
<keyword evidence="5" id="KW-0175">Coiled coil</keyword>
<keyword evidence="2" id="KW-0479">Metal-binding</keyword>